<dbReference type="Proteomes" id="UP001311232">
    <property type="component" value="Unassembled WGS sequence"/>
</dbReference>
<proteinExistence type="predicted"/>
<evidence type="ECO:0000313" key="1">
    <source>
        <dbReference type="EMBL" id="KAK5609583.1"/>
    </source>
</evidence>
<organism evidence="1 2">
    <name type="scientific">Crenichthys baileyi</name>
    <name type="common">White River springfish</name>
    <dbReference type="NCBI Taxonomy" id="28760"/>
    <lineage>
        <taxon>Eukaryota</taxon>
        <taxon>Metazoa</taxon>
        <taxon>Chordata</taxon>
        <taxon>Craniata</taxon>
        <taxon>Vertebrata</taxon>
        <taxon>Euteleostomi</taxon>
        <taxon>Actinopterygii</taxon>
        <taxon>Neopterygii</taxon>
        <taxon>Teleostei</taxon>
        <taxon>Neoteleostei</taxon>
        <taxon>Acanthomorphata</taxon>
        <taxon>Ovalentaria</taxon>
        <taxon>Atherinomorphae</taxon>
        <taxon>Cyprinodontiformes</taxon>
        <taxon>Goodeidae</taxon>
        <taxon>Crenichthys</taxon>
    </lineage>
</organism>
<name>A0AAV9RKS2_9TELE</name>
<accession>A0AAV9RKS2</accession>
<evidence type="ECO:0000313" key="2">
    <source>
        <dbReference type="Proteomes" id="UP001311232"/>
    </source>
</evidence>
<keyword evidence="2" id="KW-1185">Reference proteome</keyword>
<dbReference type="EMBL" id="JAHHUM010001742">
    <property type="protein sequence ID" value="KAK5609583.1"/>
    <property type="molecule type" value="Genomic_DNA"/>
</dbReference>
<comment type="caution">
    <text evidence="1">The sequence shown here is derived from an EMBL/GenBank/DDBJ whole genome shotgun (WGS) entry which is preliminary data.</text>
</comment>
<dbReference type="AlphaFoldDB" id="A0AAV9RKS2"/>
<gene>
    <name evidence="1" type="ORF">CRENBAI_004456</name>
</gene>
<reference evidence="1 2" key="1">
    <citation type="submission" date="2021-06" db="EMBL/GenBank/DDBJ databases">
        <authorList>
            <person name="Palmer J.M."/>
        </authorList>
    </citation>
    <scope>NUCLEOTIDE SEQUENCE [LARGE SCALE GENOMIC DNA]</scope>
    <source>
        <strain evidence="1 2">MEX-2019</strain>
        <tissue evidence="1">Muscle</tissue>
    </source>
</reference>
<sequence>MLPTRSLRGCTRILVQACLCEDSATDKGILEFSCCVLIKYNRLFGIVRKAMLRDVMTGIAAPIFPVGHFQDESLRHFQLLGRTRILTLGHGEVESVEMQTPANHRVMLITVYSYWGRSCGEDEVGRRRQQTDSLPWHTFNVMNLGDHVNEFRGVSLSLSATAHFDHQWYKVQGITKTLDTVSCYRKHTTVHNMITMDIVRRILEDLSADTMPPGLGARVGPMSRLVLTQLKALLLTPLCAGVRVAGIPSPDMFSLSSSYTYHNICLSGCDSIRDTCAVYTEVDLVTQVTFRNNIVLFKLKANDVLDNYTQWRYNSQLWLTWIMFSLN</sequence>
<protein>
    <submittedName>
        <fullName evidence="1">Uncharacterized protein</fullName>
    </submittedName>
</protein>